<dbReference type="eggNOG" id="COG0716">
    <property type="taxonomic scope" value="Bacteria"/>
</dbReference>
<evidence type="ECO:0000256" key="2">
    <source>
        <dbReference type="ARBA" id="ARBA00003297"/>
    </source>
</evidence>
<dbReference type="GO" id="GO:0016651">
    <property type="term" value="F:oxidoreductase activity, acting on NAD(P)H"/>
    <property type="evidence" value="ECO:0007669"/>
    <property type="project" value="UniProtKB-ARBA"/>
</dbReference>
<gene>
    <name evidence="10" type="ORF">N780_04370</name>
</gene>
<comment type="function">
    <text evidence="2 8">Low-potential electron donor to a number of redox enzymes.</text>
</comment>
<dbReference type="InterPro" id="IPR050619">
    <property type="entry name" value="Flavodoxin"/>
</dbReference>
<dbReference type="InterPro" id="IPR008254">
    <property type="entry name" value="Flavodoxin/NO_synth"/>
</dbReference>
<dbReference type="Proteomes" id="UP000030153">
    <property type="component" value="Unassembled WGS sequence"/>
</dbReference>
<sequence>MASILIAYASMSGNTEEIADHIMSVFKDYEHSVTLDEMEELEPQDLLNYDAVLLGSYTWGDGDLPYEVEEFYEEMEELDLAGLPAASFGSGDTSYPKFCEAVNLFENRLQECGATIVQKGFKIEMALNVKEDYEQCTAFARSFLDNMNGQNRIAT</sequence>
<dbReference type="GO" id="GO:0010181">
    <property type="term" value="F:FMN binding"/>
    <property type="evidence" value="ECO:0007669"/>
    <property type="project" value="UniProtKB-UniRule"/>
</dbReference>
<comment type="cofactor">
    <cofactor evidence="1 8">
        <name>FMN</name>
        <dbReference type="ChEBI" id="CHEBI:58210"/>
    </cofactor>
</comment>
<organism evidence="10 11">
    <name type="scientific">Pontibacillus chungwhensis BH030062</name>
    <dbReference type="NCBI Taxonomy" id="1385513"/>
    <lineage>
        <taxon>Bacteria</taxon>
        <taxon>Bacillati</taxon>
        <taxon>Bacillota</taxon>
        <taxon>Bacilli</taxon>
        <taxon>Bacillales</taxon>
        <taxon>Bacillaceae</taxon>
        <taxon>Pontibacillus</taxon>
    </lineage>
</organism>
<name>A0A0A2VA88_9BACI</name>
<keyword evidence="11" id="KW-1185">Reference proteome</keyword>
<dbReference type="SUPFAM" id="SSF52218">
    <property type="entry name" value="Flavoproteins"/>
    <property type="match status" value="1"/>
</dbReference>
<feature type="domain" description="Flavodoxin-like" evidence="9">
    <location>
        <begin position="4"/>
        <end position="144"/>
    </location>
</feature>
<dbReference type="EMBL" id="AVBG01000011">
    <property type="protein sequence ID" value="KGP90625.1"/>
    <property type="molecule type" value="Genomic_DNA"/>
</dbReference>
<evidence type="ECO:0000256" key="1">
    <source>
        <dbReference type="ARBA" id="ARBA00001917"/>
    </source>
</evidence>
<evidence type="ECO:0000313" key="11">
    <source>
        <dbReference type="Proteomes" id="UP000030153"/>
    </source>
</evidence>
<dbReference type="PANTHER" id="PTHR42809">
    <property type="entry name" value="FLAVODOXIN 2"/>
    <property type="match status" value="1"/>
</dbReference>
<evidence type="ECO:0000256" key="7">
    <source>
        <dbReference type="ARBA" id="ARBA00022982"/>
    </source>
</evidence>
<evidence type="ECO:0000256" key="4">
    <source>
        <dbReference type="ARBA" id="ARBA00022448"/>
    </source>
</evidence>
<protein>
    <recommendedName>
        <fullName evidence="8">Flavodoxin</fullName>
    </recommendedName>
</protein>
<evidence type="ECO:0000313" key="10">
    <source>
        <dbReference type="EMBL" id="KGP90625.1"/>
    </source>
</evidence>
<comment type="similarity">
    <text evidence="3 8">Belongs to the flavodoxin family.</text>
</comment>
<dbReference type="NCBIfam" id="NF005246">
    <property type="entry name" value="PRK06756.1"/>
    <property type="match status" value="1"/>
</dbReference>
<dbReference type="PANTHER" id="PTHR42809:SF1">
    <property type="entry name" value="FLAVODOXIN 1"/>
    <property type="match status" value="1"/>
</dbReference>
<dbReference type="InterPro" id="IPR010087">
    <property type="entry name" value="Flav_short"/>
</dbReference>
<dbReference type="NCBIfam" id="TIGR01753">
    <property type="entry name" value="flav_short"/>
    <property type="match status" value="1"/>
</dbReference>
<dbReference type="Pfam" id="PF00258">
    <property type="entry name" value="Flavodoxin_1"/>
    <property type="match status" value="1"/>
</dbReference>
<dbReference type="STRING" id="1385513.N780_04370"/>
<keyword evidence="6 8" id="KW-0288">FMN</keyword>
<evidence type="ECO:0000259" key="9">
    <source>
        <dbReference type="PROSITE" id="PS50902"/>
    </source>
</evidence>
<reference evidence="10 11" key="1">
    <citation type="submission" date="2013-08" db="EMBL/GenBank/DDBJ databases">
        <title>Genome of Pontibacillus chungwhensis.</title>
        <authorList>
            <person name="Wang Q."/>
            <person name="Wang G."/>
        </authorList>
    </citation>
    <scope>NUCLEOTIDE SEQUENCE [LARGE SCALE GENOMIC DNA]</scope>
    <source>
        <strain evidence="10 11">BH030062</strain>
    </source>
</reference>
<accession>A0A0A2VA88</accession>
<dbReference type="GO" id="GO:0009055">
    <property type="term" value="F:electron transfer activity"/>
    <property type="evidence" value="ECO:0007669"/>
    <property type="project" value="UniProtKB-UniRule"/>
</dbReference>
<dbReference type="NCBIfam" id="NF005216">
    <property type="entry name" value="PRK06703.1"/>
    <property type="match status" value="1"/>
</dbReference>
<dbReference type="OrthoDB" id="9790745at2"/>
<dbReference type="AlphaFoldDB" id="A0A0A2VA88"/>
<evidence type="ECO:0000256" key="8">
    <source>
        <dbReference type="RuleBase" id="RU367037"/>
    </source>
</evidence>
<evidence type="ECO:0000256" key="6">
    <source>
        <dbReference type="ARBA" id="ARBA00022643"/>
    </source>
</evidence>
<keyword evidence="4 8" id="KW-0813">Transport</keyword>
<dbReference type="RefSeq" id="WP_036785387.1">
    <property type="nucleotide sequence ID" value="NZ_AVBG01000011.1"/>
</dbReference>
<evidence type="ECO:0000256" key="5">
    <source>
        <dbReference type="ARBA" id="ARBA00022630"/>
    </source>
</evidence>
<dbReference type="InterPro" id="IPR029039">
    <property type="entry name" value="Flavoprotein-like_sf"/>
</dbReference>
<evidence type="ECO:0000256" key="3">
    <source>
        <dbReference type="ARBA" id="ARBA00005267"/>
    </source>
</evidence>
<comment type="caution">
    <text evidence="10">The sequence shown here is derived from an EMBL/GenBank/DDBJ whole genome shotgun (WGS) entry which is preliminary data.</text>
</comment>
<dbReference type="PROSITE" id="PS50902">
    <property type="entry name" value="FLAVODOXIN_LIKE"/>
    <property type="match status" value="1"/>
</dbReference>
<keyword evidence="7 8" id="KW-0249">Electron transport</keyword>
<dbReference type="Gene3D" id="3.40.50.360">
    <property type="match status" value="1"/>
</dbReference>
<proteinExistence type="inferred from homology"/>
<keyword evidence="5 8" id="KW-0285">Flavoprotein</keyword>